<evidence type="ECO:0000313" key="8">
    <source>
        <dbReference type="EMBL" id="KRN14636.1"/>
    </source>
</evidence>
<reference evidence="8 10" key="2">
    <citation type="journal article" date="2015" name="Genome Announc.">
        <title>Expanding the biotechnology potential of lactobacilli through comparative genomics of 213 strains and associated genera.</title>
        <authorList>
            <person name="Sun Z."/>
            <person name="Harris H.M."/>
            <person name="McCann A."/>
            <person name="Guo C."/>
            <person name="Argimon S."/>
            <person name="Zhang W."/>
            <person name="Yang X."/>
            <person name="Jeffery I.B."/>
            <person name="Cooney J.C."/>
            <person name="Kagawa T.F."/>
            <person name="Liu W."/>
            <person name="Song Y."/>
            <person name="Salvetti E."/>
            <person name="Wrobel A."/>
            <person name="Rasinkangas P."/>
            <person name="Parkhill J."/>
            <person name="Rea M.C."/>
            <person name="O'Sullivan O."/>
            <person name="Ritari J."/>
            <person name="Douillard F.P."/>
            <person name="Paul Ross R."/>
            <person name="Yang R."/>
            <person name="Briner A.E."/>
            <person name="Felis G.E."/>
            <person name="de Vos W.M."/>
            <person name="Barrangou R."/>
            <person name="Klaenhammer T.R."/>
            <person name="Caufield P.W."/>
            <person name="Cui Y."/>
            <person name="Zhang H."/>
            <person name="O'Toole P.W."/>
        </authorList>
    </citation>
    <scope>NUCLEOTIDE SEQUENCE [LARGE SCALE GENOMIC DNA]</scope>
    <source>
        <strain evidence="8 10">DSM 23908</strain>
    </source>
</reference>
<dbReference type="Proteomes" id="UP000051521">
    <property type="component" value="Unassembled WGS sequence"/>
</dbReference>
<evidence type="ECO:0000259" key="6">
    <source>
        <dbReference type="Pfam" id="PF06305"/>
    </source>
</evidence>
<dbReference type="EMBL" id="AYZO01000002">
    <property type="protein sequence ID" value="KRN14636.1"/>
    <property type="molecule type" value="Genomic_DNA"/>
</dbReference>
<evidence type="ECO:0000256" key="4">
    <source>
        <dbReference type="ARBA" id="ARBA00023136"/>
    </source>
</evidence>
<evidence type="ECO:0000256" key="3">
    <source>
        <dbReference type="ARBA" id="ARBA00022989"/>
    </source>
</evidence>
<feature type="transmembrane region" description="Helical" evidence="5">
    <location>
        <begin position="45"/>
        <end position="64"/>
    </location>
</feature>
<dbReference type="GO" id="GO:0005886">
    <property type="term" value="C:plasma membrane"/>
    <property type="evidence" value="ECO:0007669"/>
    <property type="project" value="InterPro"/>
</dbReference>
<dbReference type="AlphaFoldDB" id="I7J3L7"/>
<keyword evidence="4 5" id="KW-0472">Membrane</keyword>
<evidence type="ECO:0000256" key="1">
    <source>
        <dbReference type="ARBA" id="ARBA00022475"/>
    </source>
</evidence>
<proteinExistence type="predicted"/>
<protein>
    <recommendedName>
        <fullName evidence="6">Lipopolysaccharide assembly protein A domain-containing protein</fullName>
    </recommendedName>
</protein>
<evidence type="ECO:0000313" key="10">
    <source>
        <dbReference type="Proteomes" id="UP000051521"/>
    </source>
</evidence>
<keyword evidence="2 5" id="KW-0812">Transmembrane</keyword>
<reference evidence="7 9" key="1">
    <citation type="submission" date="2012-06" db="EMBL/GenBank/DDBJ databases">
        <title>Draft genome sequence of Lactobacillus gigeriorum CRBIP 24.85T, isolated from chicken crop.</title>
        <authorList>
            <person name="Cousin S."/>
            <person name="Ma L."/>
            <person name="Creno S."/>
            <person name="Clermont D."/>
            <person name="Loux V."/>
            <person name="Bizet C."/>
            <person name="Bouchier C."/>
        </authorList>
    </citation>
    <scope>NUCLEOTIDE SEQUENCE [LARGE SCALE GENOMIC DNA]</scope>
    <source>
        <strain evidence="9">CRBIP 24.85T</strain>
        <strain evidence="7">Type strain: CRBIP 24.85</strain>
    </source>
</reference>
<keyword evidence="10" id="KW-1185">Reference proteome</keyword>
<evidence type="ECO:0000256" key="5">
    <source>
        <dbReference type="SAM" id="Phobius"/>
    </source>
</evidence>
<dbReference type="Proteomes" id="UP000009326">
    <property type="component" value="Unassembled WGS sequence"/>
</dbReference>
<keyword evidence="3 5" id="KW-1133">Transmembrane helix</keyword>
<dbReference type="RefSeq" id="WP_008474093.1">
    <property type="nucleotide sequence ID" value="NZ_AYZO01000002.1"/>
</dbReference>
<feature type="domain" description="Lipopolysaccharide assembly protein A" evidence="6">
    <location>
        <begin position="27"/>
        <end position="64"/>
    </location>
</feature>
<gene>
    <name evidence="7" type="ORF">BN52_00360</name>
    <name evidence="8" type="ORF">FC38_GL000720</name>
</gene>
<feature type="transmembrane region" description="Helical" evidence="5">
    <location>
        <begin position="12"/>
        <end position="39"/>
    </location>
</feature>
<evidence type="ECO:0000313" key="9">
    <source>
        <dbReference type="Proteomes" id="UP000009326"/>
    </source>
</evidence>
<dbReference type="InterPro" id="IPR010445">
    <property type="entry name" value="LapA_dom"/>
</dbReference>
<dbReference type="Pfam" id="PF06305">
    <property type="entry name" value="LapA_dom"/>
    <property type="match status" value="1"/>
</dbReference>
<sequence>MDEEKKRQAKLIGSLGLILLAVIFVVLNTDTVAINFGLFKLKLPLIIVLVVMIIIGVIIGWFFGRDSKTNKN</sequence>
<dbReference type="EMBL" id="CAKC01000093">
    <property type="protein sequence ID" value="CCI87767.1"/>
    <property type="molecule type" value="Genomic_DNA"/>
</dbReference>
<comment type="caution">
    <text evidence="7">The sequence shown here is derived from an EMBL/GenBank/DDBJ whole genome shotgun (WGS) entry which is preliminary data.</text>
</comment>
<name>I7J3L7_9LACO</name>
<organism evidence="7 9">
    <name type="scientific">Lactobacillus gigeriorum DSM 23908 = CRBIP 24.85</name>
    <dbReference type="NCBI Taxonomy" id="1423751"/>
    <lineage>
        <taxon>Bacteria</taxon>
        <taxon>Bacillati</taxon>
        <taxon>Bacillota</taxon>
        <taxon>Bacilli</taxon>
        <taxon>Lactobacillales</taxon>
        <taxon>Lactobacillaceae</taxon>
        <taxon>Lactobacillus</taxon>
    </lineage>
</organism>
<evidence type="ECO:0000256" key="2">
    <source>
        <dbReference type="ARBA" id="ARBA00022692"/>
    </source>
</evidence>
<evidence type="ECO:0000313" key="7">
    <source>
        <dbReference type="EMBL" id="CCI87767.1"/>
    </source>
</evidence>
<dbReference type="STRING" id="1423751.FC38_GL000720"/>
<accession>I7J3L7</accession>
<dbReference type="PATRIC" id="fig|1423751.3.peg.744"/>
<keyword evidence="1" id="KW-1003">Cell membrane</keyword>